<dbReference type="Proteomes" id="UP000308600">
    <property type="component" value="Unassembled WGS sequence"/>
</dbReference>
<accession>A0ACD3B3A7</accession>
<organism evidence="1 2">
    <name type="scientific">Pluteus cervinus</name>
    <dbReference type="NCBI Taxonomy" id="181527"/>
    <lineage>
        <taxon>Eukaryota</taxon>
        <taxon>Fungi</taxon>
        <taxon>Dikarya</taxon>
        <taxon>Basidiomycota</taxon>
        <taxon>Agaricomycotina</taxon>
        <taxon>Agaricomycetes</taxon>
        <taxon>Agaricomycetidae</taxon>
        <taxon>Agaricales</taxon>
        <taxon>Pluteineae</taxon>
        <taxon>Pluteaceae</taxon>
        <taxon>Pluteus</taxon>
    </lineage>
</organism>
<reference evidence="1 2" key="1">
    <citation type="journal article" date="2019" name="Nat. Ecol. Evol.">
        <title>Megaphylogeny resolves global patterns of mushroom evolution.</title>
        <authorList>
            <person name="Varga T."/>
            <person name="Krizsan K."/>
            <person name="Foldi C."/>
            <person name="Dima B."/>
            <person name="Sanchez-Garcia M."/>
            <person name="Sanchez-Ramirez S."/>
            <person name="Szollosi G.J."/>
            <person name="Szarkandi J.G."/>
            <person name="Papp V."/>
            <person name="Albert L."/>
            <person name="Andreopoulos W."/>
            <person name="Angelini C."/>
            <person name="Antonin V."/>
            <person name="Barry K.W."/>
            <person name="Bougher N.L."/>
            <person name="Buchanan P."/>
            <person name="Buyck B."/>
            <person name="Bense V."/>
            <person name="Catcheside P."/>
            <person name="Chovatia M."/>
            <person name="Cooper J."/>
            <person name="Damon W."/>
            <person name="Desjardin D."/>
            <person name="Finy P."/>
            <person name="Geml J."/>
            <person name="Haridas S."/>
            <person name="Hughes K."/>
            <person name="Justo A."/>
            <person name="Karasinski D."/>
            <person name="Kautmanova I."/>
            <person name="Kiss B."/>
            <person name="Kocsube S."/>
            <person name="Kotiranta H."/>
            <person name="LaButti K.M."/>
            <person name="Lechner B.E."/>
            <person name="Liimatainen K."/>
            <person name="Lipzen A."/>
            <person name="Lukacs Z."/>
            <person name="Mihaltcheva S."/>
            <person name="Morgado L.N."/>
            <person name="Niskanen T."/>
            <person name="Noordeloos M.E."/>
            <person name="Ohm R.A."/>
            <person name="Ortiz-Santana B."/>
            <person name="Ovrebo C."/>
            <person name="Racz N."/>
            <person name="Riley R."/>
            <person name="Savchenko A."/>
            <person name="Shiryaev A."/>
            <person name="Soop K."/>
            <person name="Spirin V."/>
            <person name="Szebenyi C."/>
            <person name="Tomsovsky M."/>
            <person name="Tulloss R.E."/>
            <person name="Uehling J."/>
            <person name="Grigoriev I.V."/>
            <person name="Vagvolgyi C."/>
            <person name="Papp T."/>
            <person name="Martin F.M."/>
            <person name="Miettinen O."/>
            <person name="Hibbett D.S."/>
            <person name="Nagy L.G."/>
        </authorList>
    </citation>
    <scope>NUCLEOTIDE SEQUENCE [LARGE SCALE GENOMIC DNA]</scope>
    <source>
        <strain evidence="1 2">NL-1719</strain>
    </source>
</reference>
<keyword evidence="2" id="KW-1185">Reference proteome</keyword>
<dbReference type="EMBL" id="ML208286">
    <property type="protein sequence ID" value="TFK72377.1"/>
    <property type="molecule type" value="Genomic_DNA"/>
</dbReference>
<evidence type="ECO:0000313" key="1">
    <source>
        <dbReference type="EMBL" id="TFK72377.1"/>
    </source>
</evidence>
<gene>
    <name evidence="1" type="ORF">BDN72DRAFT_855545</name>
</gene>
<keyword evidence="1" id="KW-0378">Hydrolase</keyword>
<protein>
    <submittedName>
        <fullName evidence="1">P-loop containing nucleoside triphosphate hydrolase protein</fullName>
    </submittedName>
</protein>
<name>A0ACD3B3A7_9AGAR</name>
<sequence>MSLNNSANPPKTEKEDPVKKRIGRYDYYYEPKTRSYALRKTAKPQKPKASHGKRALIVRRRFNVRGQYTGTVIDIKSPKLCEVLLGINEGVEGLDLSRYEPTAEPELFFHSYFELKARLEEEQAKDERDETLILDIAAAIQFTEEDQGENIKNFIQLTGGKEITFDLLWALFKPNCNIYFRHPMIDQPAIMKVLETSYSQRQNGTKYMALVCRMITNDGNSFGYAKDVIEVDSFSVFHPEAKTVWQRAVDLGKEYLSLGEHSYREFQGFALREERGKLGRFHASGRVMISPSSFSEYQPNCPYNHLVSVPLLKHGLTEEQYALCTPLRLGFSFHRKSWGGFAVDRLKDVTWNDEAFKSLVLGEKQKKLIHGLVEQHALSASGFDDIVHGKGKSLVGLLAGKPGCGKTLTAEAVAETTRKPLYMISAGELGVNPDGVESRLTDALNLAQTWDAVLLLDEAEVFLQRRSTTHIKRNALVAIFLRQLEYYQGIMILTTNLAEQIDPAFESRIHFSVHYTDLAFDARKSIWKTFFDRGSVDVDEEQLLRLAKHEINGRQIKNAFSSAQTIALANGSQKLTVEDINVVLEVLQDWKIAVKAEGNEPKKDKEEP</sequence>
<proteinExistence type="predicted"/>
<evidence type="ECO:0000313" key="2">
    <source>
        <dbReference type="Proteomes" id="UP000308600"/>
    </source>
</evidence>